<protein>
    <submittedName>
        <fullName evidence="2">Alpha/beta-hydrolase</fullName>
    </submittedName>
</protein>
<dbReference type="PANTHER" id="PTHR43798:SF33">
    <property type="entry name" value="HYDROLASE, PUTATIVE (AFU_ORTHOLOGUE AFUA_2G14860)-RELATED"/>
    <property type="match status" value="1"/>
</dbReference>
<evidence type="ECO:0000313" key="3">
    <source>
        <dbReference type="Proteomes" id="UP001302812"/>
    </source>
</evidence>
<dbReference type="PANTHER" id="PTHR43798">
    <property type="entry name" value="MONOACYLGLYCEROL LIPASE"/>
    <property type="match status" value="1"/>
</dbReference>
<name>A0AAN6QCV0_9PEZI</name>
<dbReference type="EMBL" id="MU853369">
    <property type="protein sequence ID" value="KAK4107823.1"/>
    <property type="molecule type" value="Genomic_DNA"/>
</dbReference>
<reference evidence="2" key="1">
    <citation type="journal article" date="2023" name="Mol. Phylogenet. Evol.">
        <title>Genome-scale phylogeny and comparative genomics of the fungal order Sordariales.</title>
        <authorList>
            <person name="Hensen N."/>
            <person name="Bonometti L."/>
            <person name="Westerberg I."/>
            <person name="Brannstrom I.O."/>
            <person name="Guillou S."/>
            <person name="Cros-Aarteil S."/>
            <person name="Calhoun S."/>
            <person name="Haridas S."/>
            <person name="Kuo A."/>
            <person name="Mondo S."/>
            <person name="Pangilinan J."/>
            <person name="Riley R."/>
            <person name="LaButti K."/>
            <person name="Andreopoulos B."/>
            <person name="Lipzen A."/>
            <person name="Chen C."/>
            <person name="Yan M."/>
            <person name="Daum C."/>
            <person name="Ng V."/>
            <person name="Clum A."/>
            <person name="Steindorff A."/>
            <person name="Ohm R.A."/>
            <person name="Martin F."/>
            <person name="Silar P."/>
            <person name="Natvig D.O."/>
            <person name="Lalanne C."/>
            <person name="Gautier V."/>
            <person name="Ament-Velasquez S.L."/>
            <person name="Kruys A."/>
            <person name="Hutchinson M.I."/>
            <person name="Powell A.J."/>
            <person name="Barry K."/>
            <person name="Miller A.N."/>
            <person name="Grigoriev I.V."/>
            <person name="Debuchy R."/>
            <person name="Gladieux P."/>
            <person name="Hiltunen Thoren M."/>
            <person name="Johannesson H."/>
        </authorList>
    </citation>
    <scope>NUCLEOTIDE SEQUENCE</scope>
    <source>
        <strain evidence="2">CBS 508.74</strain>
    </source>
</reference>
<gene>
    <name evidence="2" type="ORF">N656DRAFT_762833</name>
</gene>
<feature type="domain" description="AB hydrolase-1" evidence="1">
    <location>
        <begin position="57"/>
        <end position="377"/>
    </location>
</feature>
<proteinExistence type="predicted"/>
<dbReference type="GO" id="GO:0016020">
    <property type="term" value="C:membrane"/>
    <property type="evidence" value="ECO:0007669"/>
    <property type="project" value="TreeGrafter"/>
</dbReference>
<dbReference type="RefSeq" id="XP_064665393.1">
    <property type="nucleotide sequence ID" value="XM_064813279.1"/>
</dbReference>
<dbReference type="AlphaFoldDB" id="A0AAN6QCV0"/>
<organism evidence="2 3">
    <name type="scientific">Canariomyces notabilis</name>
    <dbReference type="NCBI Taxonomy" id="2074819"/>
    <lineage>
        <taxon>Eukaryota</taxon>
        <taxon>Fungi</taxon>
        <taxon>Dikarya</taxon>
        <taxon>Ascomycota</taxon>
        <taxon>Pezizomycotina</taxon>
        <taxon>Sordariomycetes</taxon>
        <taxon>Sordariomycetidae</taxon>
        <taxon>Sordariales</taxon>
        <taxon>Chaetomiaceae</taxon>
        <taxon>Canariomyces</taxon>
    </lineage>
</organism>
<dbReference type="InterPro" id="IPR050266">
    <property type="entry name" value="AB_hydrolase_sf"/>
</dbReference>
<dbReference type="Pfam" id="PF12697">
    <property type="entry name" value="Abhydrolase_6"/>
    <property type="match status" value="1"/>
</dbReference>
<evidence type="ECO:0000313" key="2">
    <source>
        <dbReference type="EMBL" id="KAK4107823.1"/>
    </source>
</evidence>
<dbReference type="SUPFAM" id="SSF53474">
    <property type="entry name" value="alpha/beta-Hydrolases"/>
    <property type="match status" value="1"/>
</dbReference>
<sequence>MPQSYRVVQHIVDCHYTREYVAATANGDDDRPRLAVKQYIPIDNPNPQPGDVTLIAAHANGFPKELYEPLWDDLHRRLAQSGTRIRSIWIADMWNQGQSGVLNEKILGDDPSWFDHARDMMNLINLKRDEMPHPLVGIGHSMGGAQISAVALMHPRLFHSVILLDPVMGFVNSGIGPAVASTSRRDIWESRAAAAAKFAQSKFYQAWDPRVLDLWIEHGLRELPTELYPSLSSASLANINSKGQAELGTRKEDKPVTLTTTKHQELFTYLRPTYRRPDAYPVPDMDPAYDVVNPRGYPFYRPEPFHVFRRLPELRPSVLYVFGGQSDISTPELRRAKMQNTGTGVGGSGGVDKGRVEEVVLDCGHLVAMEKVGECAEAMAGFLEREVGRWRTQRNAVEAARKGRERREVIMIDERWKEEIKPREKGEAKL</sequence>
<accession>A0AAN6QCV0</accession>
<dbReference type="Gene3D" id="3.40.50.1820">
    <property type="entry name" value="alpha/beta hydrolase"/>
    <property type="match status" value="1"/>
</dbReference>
<dbReference type="GeneID" id="89937404"/>
<keyword evidence="3" id="KW-1185">Reference proteome</keyword>
<reference evidence="2" key="2">
    <citation type="submission" date="2023-05" db="EMBL/GenBank/DDBJ databases">
        <authorList>
            <consortium name="Lawrence Berkeley National Laboratory"/>
            <person name="Steindorff A."/>
            <person name="Hensen N."/>
            <person name="Bonometti L."/>
            <person name="Westerberg I."/>
            <person name="Brannstrom I.O."/>
            <person name="Guillou S."/>
            <person name="Cros-Aarteil S."/>
            <person name="Calhoun S."/>
            <person name="Haridas S."/>
            <person name="Kuo A."/>
            <person name="Mondo S."/>
            <person name="Pangilinan J."/>
            <person name="Riley R."/>
            <person name="Labutti K."/>
            <person name="Andreopoulos B."/>
            <person name="Lipzen A."/>
            <person name="Chen C."/>
            <person name="Yanf M."/>
            <person name="Daum C."/>
            <person name="Ng V."/>
            <person name="Clum A."/>
            <person name="Ohm R."/>
            <person name="Martin F."/>
            <person name="Silar P."/>
            <person name="Natvig D."/>
            <person name="Lalanne C."/>
            <person name="Gautier V."/>
            <person name="Ament-Velasquez S.L."/>
            <person name="Kruys A."/>
            <person name="Hutchinson M.I."/>
            <person name="Powell A.J."/>
            <person name="Barry K."/>
            <person name="Miller A.N."/>
            <person name="Grigoriev I.V."/>
            <person name="Debuchy R."/>
            <person name="Gladieux P."/>
            <person name="Thoren M.H."/>
            <person name="Johannesson H."/>
        </authorList>
    </citation>
    <scope>NUCLEOTIDE SEQUENCE</scope>
    <source>
        <strain evidence="2">CBS 508.74</strain>
    </source>
</reference>
<dbReference type="InterPro" id="IPR029058">
    <property type="entry name" value="AB_hydrolase_fold"/>
</dbReference>
<dbReference type="InterPro" id="IPR000073">
    <property type="entry name" value="AB_hydrolase_1"/>
</dbReference>
<evidence type="ECO:0000259" key="1">
    <source>
        <dbReference type="Pfam" id="PF12697"/>
    </source>
</evidence>
<comment type="caution">
    <text evidence="2">The sequence shown here is derived from an EMBL/GenBank/DDBJ whole genome shotgun (WGS) entry which is preliminary data.</text>
</comment>
<dbReference type="Proteomes" id="UP001302812">
    <property type="component" value="Unassembled WGS sequence"/>
</dbReference>